<feature type="compositionally biased region" description="Low complexity" evidence="2">
    <location>
        <begin position="612"/>
        <end position="621"/>
    </location>
</feature>
<feature type="compositionally biased region" description="Low complexity" evidence="2">
    <location>
        <begin position="23"/>
        <end position="50"/>
    </location>
</feature>
<evidence type="ECO:0000256" key="2">
    <source>
        <dbReference type="SAM" id="MobiDB-lite"/>
    </source>
</evidence>
<feature type="compositionally biased region" description="Low complexity" evidence="2">
    <location>
        <begin position="173"/>
        <end position="193"/>
    </location>
</feature>
<sequence>MSATTPSKKLQLRTSDLTDFFRGSSSGPSSTSNSLPSSTVLEINTSSSSPSKKRSTRIPFIGRPRKKSTQSDVAVTSDIIESRSSVTTAGSRSILDYGRDQVASLPQASTSQHSLKLAANPTSLGSKIAAHFAPSRSGLRRFQSRRSQRSARPPGDLSDYNSDSLAPPSAGLRSPSIDSNSSRVSRSSTPRPSQASREIHDPRPQPTITVSRPPVDNDPYNLGEYDDLFTKPRHKIKPKPVPIRTGSSDIPELNFPSSLSRRASPHSSSALPTITRSSSVLIAKPDAVEMISRPVTAPRVHKLSQSSATSNADSDRVSISGPSPRGFPSRRRENSLGRPASDLDAAEESEVSVKSVMSMPTSFGSAGRTLSGKGVLEKRRSLATTSIRDSEKLRSRIAQPSRPPTIPLPATPTHPREISPSPVPRQRAHTISAGRTVPLGRSSSSLPRVGVPVQRDISSSKGDGRPPPLAKDPTSQVPGADRNSSSSSSSSTPTLTKVIPNVQTLEIDIESASIDELREALRDRNKQIEELSNNLLRITEEHAADQTVWAEKIMELQKEVARKEEQIKALSLWMKNMHVLSSGNIDPNTAEQGSRTPSLLEIERERSDDSSRSSLPTPASSIRLPLHKILSQGEDSGADSNPTSNSDWGTSGAEDEAATKPRRSMRRLKLVESVNRSRSLKQPGSGALSLGSNASNIIPGSYLSKQNKHSSISSSNSFAASSASDSSPTSITFPAAQHLIPIPESRNIGSKENQVSLPSEKEELKRERKTSKISFKLSGQPSATNKPISQSKSIPSVTPGSRLTPSEAYVQNLKKGRPPSIAQVLDQTTKPEQPVMSGIEDSYGGRSRAILAGMDHSTVSS</sequence>
<dbReference type="AlphaFoldDB" id="A0A0D0CVP2"/>
<feature type="compositionally biased region" description="Polar residues" evidence="2">
    <location>
        <begin position="1"/>
        <end position="17"/>
    </location>
</feature>
<feature type="region of interest" description="Disordered" evidence="2">
    <location>
        <begin position="130"/>
        <end position="272"/>
    </location>
</feature>
<proteinExistence type="predicted"/>
<feature type="compositionally biased region" description="Low complexity" evidence="2">
    <location>
        <begin position="256"/>
        <end position="271"/>
    </location>
</feature>
<feature type="compositionally biased region" description="Polar residues" evidence="2">
    <location>
        <begin position="303"/>
        <end position="312"/>
    </location>
</feature>
<feature type="compositionally biased region" description="Polar residues" evidence="2">
    <location>
        <begin position="747"/>
        <end position="757"/>
    </location>
</feature>
<feature type="region of interest" description="Disordered" evidence="2">
    <location>
        <begin position="603"/>
        <end position="729"/>
    </location>
</feature>
<dbReference type="OrthoDB" id="2804750at2759"/>
<feature type="compositionally biased region" description="Low complexity" evidence="2">
    <location>
        <begin position="318"/>
        <end position="327"/>
    </location>
</feature>
<name>A0A0D0CVP2_9AGAR</name>
<protein>
    <submittedName>
        <fullName evidence="3">Uncharacterized protein</fullName>
    </submittedName>
</protein>
<feature type="compositionally biased region" description="Basic residues" evidence="2">
    <location>
        <begin position="138"/>
        <end position="149"/>
    </location>
</feature>
<feature type="compositionally biased region" description="Polar residues" evidence="2">
    <location>
        <begin position="638"/>
        <end position="649"/>
    </location>
</feature>
<feature type="region of interest" description="Disordered" evidence="2">
    <location>
        <begin position="297"/>
        <end position="497"/>
    </location>
</feature>
<evidence type="ECO:0000313" key="3">
    <source>
        <dbReference type="EMBL" id="KIK63782.1"/>
    </source>
</evidence>
<keyword evidence="1" id="KW-0175">Coiled coil</keyword>
<dbReference type="EMBL" id="KN834763">
    <property type="protein sequence ID" value="KIK63782.1"/>
    <property type="molecule type" value="Genomic_DNA"/>
</dbReference>
<evidence type="ECO:0000313" key="4">
    <source>
        <dbReference type="Proteomes" id="UP000053593"/>
    </source>
</evidence>
<feature type="region of interest" description="Disordered" evidence="2">
    <location>
        <begin position="742"/>
        <end position="847"/>
    </location>
</feature>
<reference evidence="3 4" key="1">
    <citation type="submission" date="2014-04" db="EMBL/GenBank/DDBJ databases">
        <title>Evolutionary Origins and Diversification of the Mycorrhizal Mutualists.</title>
        <authorList>
            <consortium name="DOE Joint Genome Institute"/>
            <consortium name="Mycorrhizal Genomics Consortium"/>
            <person name="Kohler A."/>
            <person name="Kuo A."/>
            <person name="Nagy L.G."/>
            <person name="Floudas D."/>
            <person name="Copeland A."/>
            <person name="Barry K.W."/>
            <person name="Cichocki N."/>
            <person name="Veneault-Fourrey C."/>
            <person name="LaButti K."/>
            <person name="Lindquist E.A."/>
            <person name="Lipzen A."/>
            <person name="Lundell T."/>
            <person name="Morin E."/>
            <person name="Murat C."/>
            <person name="Riley R."/>
            <person name="Ohm R."/>
            <person name="Sun H."/>
            <person name="Tunlid A."/>
            <person name="Henrissat B."/>
            <person name="Grigoriev I.V."/>
            <person name="Hibbett D.S."/>
            <person name="Martin F."/>
        </authorList>
    </citation>
    <scope>NUCLEOTIDE SEQUENCE [LARGE SCALE GENOMIC DNA]</scope>
    <source>
        <strain evidence="3 4">FD-317 M1</strain>
    </source>
</reference>
<dbReference type="HOGENOM" id="CLU_363310_0_0_1"/>
<organism evidence="3 4">
    <name type="scientific">Collybiopsis luxurians FD-317 M1</name>
    <dbReference type="NCBI Taxonomy" id="944289"/>
    <lineage>
        <taxon>Eukaryota</taxon>
        <taxon>Fungi</taxon>
        <taxon>Dikarya</taxon>
        <taxon>Basidiomycota</taxon>
        <taxon>Agaricomycotina</taxon>
        <taxon>Agaricomycetes</taxon>
        <taxon>Agaricomycetidae</taxon>
        <taxon>Agaricales</taxon>
        <taxon>Marasmiineae</taxon>
        <taxon>Omphalotaceae</taxon>
        <taxon>Collybiopsis</taxon>
        <taxon>Collybiopsis luxurians</taxon>
    </lineage>
</organism>
<accession>A0A0D0CVP2</accession>
<feature type="compositionally biased region" description="Low complexity" evidence="2">
    <location>
        <begin position="684"/>
        <end position="696"/>
    </location>
</feature>
<gene>
    <name evidence="3" type="ORF">GYMLUDRAFT_71900</name>
</gene>
<feature type="compositionally biased region" description="Pro residues" evidence="2">
    <location>
        <begin position="401"/>
        <end position="412"/>
    </location>
</feature>
<feature type="compositionally biased region" description="Low complexity" evidence="2">
    <location>
        <begin position="710"/>
        <end position="729"/>
    </location>
</feature>
<dbReference type="Proteomes" id="UP000053593">
    <property type="component" value="Unassembled WGS sequence"/>
</dbReference>
<feature type="region of interest" description="Disordered" evidence="2">
    <location>
        <begin position="1"/>
        <end position="75"/>
    </location>
</feature>
<keyword evidence="4" id="KW-1185">Reference proteome</keyword>
<evidence type="ECO:0000256" key="1">
    <source>
        <dbReference type="SAM" id="Coils"/>
    </source>
</evidence>
<feature type="compositionally biased region" description="Polar residues" evidence="2">
    <location>
        <begin position="777"/>
        <end position="804"/>
    </location>
</feature>
<feature type="coiled-coil region" evidence="1">
    <location>
        <begin position="514"/>
        <end position="541"/>
    </location>
</feature>